<dbReference type="EMBL" id="JAXAFO010000035">
    <property type="protein sequence ID" value="MDX6850940.1"/>
    <property type="molecule type" value="Genomic_DNA"/>
</dbReference>
<proteinExistence type="predicted"/>
<keyword evidence="1" id="KW-0732">Signal</keyword>
<accession>A0ABU4S1N9</accession>
<sequence>MSIFCGAKRAAVKTLIALPLLVVSTLAQAEVRETIDYVYYEIADPAINGKTLKHSLDTASPVVKAGVKRHGENRWLMRWKPQTQIAGDVCKITDVVVDLDALILLPELASQDDAVQQKFNGYVELLQEHLLLHYIIAIQAANKIELDITNLEPGVDCDSLLQQADDTAKAIVAQYREKEQGLDEMTNFGAEQGVVLKDDPKEH</sequence>
<dbReference type="RefSeq" id="WP_302721583.1">
    <property type="nucleotide sequence ID" value="NZ_JAULRU010000344.1"/>
</dbReference>
<protein>
    <submittedName>
        <fullName evidence="2">DUF922 domain-containing protein</fullName>
    </submittedName>
</protein>
<reference evidence="2 3" key="1">
    <citation type="submission" date="2023-11" db="EMBL/GenBank/DDBJ databases">
        <title>Gilvimarinus fulvus sp. nov., isolated from the surface of Kelp.</title>
        <authorList>
            <person name="Sun Y.Y."/>
            <person name="Gong Y."/>
            <person name="Du Z.J."/>
        </authorList>
    </citation>
    <scope>NUCLEOTIDE SEQUENCE [LARGE SCALE GENOMIC DNA]</scope>
    <source>
        <strain evidence="2 3">SDUM040013</strain>
    </source>
</reference>
<comment type="caution">
    <text evidence="2">The sequence shown here is derived from an EMBL/GenBank/DDBJ whole genome shotgun (WGS) entry which is preliminary data.</text>
</comment>
<name>A0ABU4S1N9_9GAMM</name>
<dbReference type="Proteomes" id="UP001273505">
    <property type="component" value="Unassembled WGS sequence"/>
</dbReference>
<evidence type="ECO:0000313" key="2">
    <source>
        <dbReference type="EMBL" id="MDX6850940.1"/>
    </source>
</evidence>
<evidence type="ECO:0000256" key="1">
    <source>
        <dbReference type="SAM" id="SignalP"/>
    </source>
</evidence>
<gene>
    <name evidence="2" type="ORF">SCD92_16310</name>
</gene>
<feature type="chain" id="PRO_5047023098" evidence="1">
    <location>
        <begin position="30"/>
        <end position="203"/>
    </location>
</feature>
<evidence type="ECO:0000313" key="3">
    <source>
        <dbReference type="Proteomes" id="UP001273505"/>
    </source>
</evidence>
<organism evidence="2 3">
    <name type="scientific">Gilvimarinus gilvus</name>
    <dbReference type="NCBI Taxonomy" id="3058038"/>
    <lineage>
        <taxon>Bacteria</taxon>
        <taxon>Pseudomonadati</taxon>
        <taxon>Pseudomonadota</taxon>
        <taxon>Gammaproteobacteria</taxon>
        <taxon>Cellvibrionales</taxon>
        <taxon>Cellvibrionaceae</taxon>
        <taxon>Gilvimarinus</taxon>
    </lineage>
</organism>
<dbReference type="InterPro" id="IPR010321">
    <property type="entry name" value="DUF922"/>
</dbReference>
<keyword evidence="3" id="KW-1185">Reference proteome</keyword>
<dbReference type="Pfam" id="PF06037">
    <property type="entry name" value="DUF922"/>
    <property type="match status" value="1"/>
</dbReference>
<feature type="signal peptide" evidence="1">
    <location>
        <begin position="1"/>
        <end position="29"/>
    </location>
</feature>